<reference evidence="2 3" key="1">
    <citation type="submission" date="2016-06" db="EMBL/GenBank/DDBJ databases">
        <authorList>
            <person name="Olsen C.W."/>
            <person name="Carey S."/>
            <person name="Hinshaw L."/>
            <person name="Karasin A.I."/>
        </authorList>
    </citation>
    <scope>NUCLEOTIDE SEQUENCE [LARGE SCALE GENOMIC DNA]</scope>
    <source>
        <strain evidence="2 3">LZ-22</strain>
    </source>
</reference>
<evidence type="ECO:0000313" key="2">
    <source>
        <dbReference type="EMBL" id="SDB83148.1"/>
    </source>
</evidence>
<organism evidence="2 3">
    <name type="scientific">Raineyella antarctica</name>
    <dbReference type="NCBI Taxonomy" id="1577474"/>
    <lineage>
        <taxon>Bacteria</taxon>
        <taxon>Bacillati</taxon>
        <taxon>Actinomycetota</taxon>
        <taxon>Actinomycetes</taxon>
        <taxon>Propionibacteriales</taxon>
        <taxon>Propionibacteriaceae</taxon>
        <taxon>Raineyella</taxon>
    </lineage>
</organism>
<dbReference type="InterPro" id="IPR007403">
    <property type="entry name" value="DUF456"/>
</dbReference>
<feature type="transmembrane region" description="Helical" evidence="1">
    <location>
        <begin position="84"/>
        <end position="114"/>
    </location>
</feature>
<keyword evidence="1" id="KW-0472">Membrane</keyword>
<evidence type="ECO:0000313" key="3">
    <source>
        <dbReference type="Proteomes" id="UP000199086"/>
    </source>
</evidence>
<feature type="transmembrane region" description="Helical" evidence="1">
    <location>
        <begin position="134"/>
        <end position="161"/>
    </location>
</feature>
<proteinExistence type="predicted"/>
<protein>
    <recommendedName>
        <fullName evidence="4">DUF456 domain-containing protein</fullName>
    </recommendedName>
</protein>
<dbReference type="RefSeq" id="WP_092608568.1">
    <property type="nucleotide sequence ID" value="NZ_FMYF01000004.1"/>
</dbReference>
<keyword evidence="3" id="KW-1185">Reference proteome</keyword>
<name>A0A1G6GMA9_9ACTN</name>
<evidence type="ECO:0000256" key="1">
    <source>
        <dbReference type="SAM" id="Phobius"/>
    </source>
</evidence>
<dbReference type="Pfam" id="PF04306">
    <property type="entry name" value="DUF456"/>
    <property type="match status" value="1"/>
</dbReference>
<sequence>MSADVVATVVAGLLVLVGLVGIVVPVLPGTITVLVGLLLWAVVIGGPIGWVTFAIGAAFCLVGVTATYVLTGRTLKRASIPNRSVVIGLLAGVVGMFVIPVVGLPIGFAAGLFLSELARVREPATALRTSGQALRATGIGMLVEFGCASAAGIVWMAGAAVRFL</sequence>
<keyword evidence="1" id="KW-0812">Transmembrane</keyword>
<accession>A0A1G6GMA9</accession>
<dbReference type="EMBL" id="FMYF01000004">
    <property type="protein sequence ID" value="SDB83148.1"/>
    <property type="molecule type" value="Genomic_DNA"/>
</dbReference>
<dbReference type="AlphaFoldDB" id="A0A1G6GMA9"/>
<keyword evidence="1" id="KW-1133">Transmembrane helix</keyword>
<dbReference type="OrthoDB" id="3733714at2"/>
<evidence type="ECO:0008006" key="4">
    <source>
        <dbReference type="Google" id="ProtNLM"/>
    </source>
</evidence>
<gene>
    <name evidence="2" type="ORF">GA0111570_10498</name>
</gene>
<feature type="transmembrane region" description="Helical" evidence="1">
    <location>
        <begin position="48"/>
        <end position="72"/>
    </location>
</feature>
<dbReference type="STRING" id="1577474.GA0111570_10498"/>
<feature type="transmembrane region" description="Helical" evidence="1">
    <location>
        <begin position="12"/>
        <end position="42"/>
    </location>
</feature>
<dbReference type="Proteomes" id="UP000199086">
    <property type="component" value="Unassembled WGS sequence"/>
</dbReference>